<organism evidence="1 2">
    <name type="scientific">Araneus ventricosus</name>
    <name type="common">Orbweaver spider</name>
    <name type="synonym">Epeira ventricosa</name>
    <dbReference type="NCBI Taxonomy" id="182803"/>
    <lineage>
        <taxon>Eukaryota</taxon>
        <taxon>Metazoa</taxon>
        <taxon>Ecdysozoa</taxon>
        <taxon>Arthropoda</taxon>
        <taxon>Chelicerata</taxon>
        <taxon>Arachnida</taxon>
        <taxon>Araneae</taxon>
        <taxon>Araneomorphae</taxon>
        <taxon>Entelegynae</taxon>
        <taxon>Araneoidea</taxon>
        <taxon>Araneidae</taxon>
        <taxon>Araneus</taxon>
    </lineage>
</organism>
<dbReference type="EMBL" id="BGPR01001349">
    <property type="protein sequence ID" value="GBM51767.1"/>
    <property type="molecule type" value="Genomic_DNA"/>
</dbReference>
<gene>
    <name evidence="1" type="ORF">AVEN_109814_1</name>
</gene>
<evidence type="ECO:0000313" key="1">
    <source>
        <dbReference type="EMBL" id="GBM51767.1"/>
    </source>
</evidence>
<comment type="caution">
    <text evidence="1">The sequence shown here is derived from an EMBL/GenBank/DDBJ whole genome shotgun (WGS) entry which is preliminary data.</text>
</comment>
<name>A0A4Y2GF07_ARAVE</name>
<protein>
    <submittedName>
        <fullName evidence="1">Uncharacterized protein</fullName>
    </submittedName>
</protein>
<evidence type="ECO:0000313" key="2">
    <source>
        <dbReference type="Proteomes" id="UP000499080"/>
    </source>
</evidence>
<keyword evidence="2" id="KW-1185">Reference proteome</keyword>
<dbReference type="Proteomes" id="UP000499080">
    <property type="component" value="Unassembled WGS sequence"/>
</dbReference>
<accession>A0A4Y2GF07</accession>
<reference evidence="1 2" key="1">
    <citation type="journal article" date="2019" name="Sci. Rep.">
        <title>Orb-weaving spider Araneus ventricosus genome elucidates the spidroin gene catalogue.</title>
        <authorList>
            <person name="Kono N."/>
            <person name="Nakamura H."/>
            <person name="Ohtoshi R."/>
            <person name="Moran D.A.P."/>
            <person name="Shinohara A."/>
            <person name="Yoshida Y."/>
            <person name="Fujiwara M."/>
            <person name="Mori M."/>
            <person name="Tomita M."/>
            <person name="Arakawa K."/>
        </authorList>
    </citation>
    <scope>NUCLEOTIDE SEQUENCE [LARGE SCALE GENOMIC DNA]</scope>
</reference>
<sequence>MGSSGPVNKTKLEFDVYGSVASTGERCPVAPVNMGLKKLEFCLWIDCEHRRRCPVTPVNRMQALNFDVYGSVASTGEGVQWLPSTGQKTWYDVYGSVASTGEGVQ</sequence>
<dbReference type="AlphaFoldDB" id="A0A4Y2GF07"/>
<proteinExistence type="predicted"/>